<name>A0ACB1AZT0_MELEN</name>
<evidence type="ECO:0000313" key="2">
    <source>
        <dbReference type="Proteomes" id="UP001497535"/>
    </source>
</evidence>
<accession>A0ACB1AZT0</accession>
<protein>
    <submittedName>
        <fullName evidence="1">Uncharacterized protein</fullName>
    </submittedName>
</protein>
<dbReference type="Proteomes" id="UP001497535">
    <property type="component" value="Unassembled WGS sequence"/>
</dbReference>
<gene>
    <name evidence="1" type="ORF">MENTE1834_LOCUS44848</name>
</gene>
<keyword evidence="2" id="KW-1185">Reference proteome</keyword>
<evidence type="ECO:0000313" key="1">
    <source>
        <dbReference type="EMBL" id="CAK5112204.1"/>
    </source>
</evidence>
<sequence>MPFSFLAADSDMLPMNLLTNNINNNFCPGGGPPIASCSTTGFCAPPMQCLQPGICCVMPQVLSPPSPLQQNYACPGGLPVLGQCIAGRCMSPAVCSTPANVCCAQATAIPATAGACVNGQCGAGFTCNQGLCCSNSSQTPRCLDGSQSIGACIQGRCGTGYTCTTGNICCPSQLNRSVFLVFNFFEKFI</sequence>
<organism evidence="1 2">
    <name type="scientific">Meloidogyne enterolobii</name>
    <name type="common">Root-knot nematode worm</name>
    <name type="synonym">Meloidogyne mayaguensis</name>
    <dbReference type="NCBI Taxonomy" id="390850"/>
    <lineage>
        <taxon>Eukaryota</taxon>
        <taxon>Metazoa</taxon>
        <taxon>Ecdysozoa</taxon>
        <taxon>Nematoda</taxon>
        <taxon>Chromadorea</taxon>
        <taxon>Rhabditida</taxon>
        <taxon>Tylenchina</taxon>
        <taxon>Tylenchomorpha</taxon>
        <taxon>Tylenchoidea</taxon>
        <taxon>Meloidogynidae</taxon>
        <taxon>Meloidogyninae</taxon>
        <taxon>Meloidogyne</taxon>
    </lineage>
</organism>
<proteinExistence type="predicted"/>
<reference evidence="1" key="1">
    <citation type="submission" date="2023-11" db="EMBL/GenBank/DDBJ databases">
        <authorList>
            <person name="Poullet M."/>
        </authorList>
    </citation>
    <scope>NUCLEOTIDE SEQUENCE</scope>
    <source>
        <strain evidence="1">E1834</strain>
    </source>
</reference>
<dbReference type="EMBL" id="CAVMJV010000143">
    <property type="protein sequence ID" value="CAK5112204.1"/>
    <property type="molecule type" value="Genomic_DNA"/>
</dbReference>
<comment type="caution">
    <text evidence="1">The sequence shown here is derived from an EMBL/GenBank/DDBJ whole genome shotgun (WGS) entry which is preliminary data.</text>
</comment>